<dbReference type="InterPro" id="IPR036965">
    <property type="entry name" value="Terpene_synth_N_sf"/>
</dbReference>
<dbReference type="GO" id="GO:0010333">
    <property type="term" value="F:terpene synthase activity"/>
    <property type="evidence" value="ECO:0000318"/>
    <property type="project" value="GO_Central"/>
</dbReference>
<dbReference type="Gramene" id="TraesCS2B03G0137300.1">
    <property type="protein sequence ID" value="TraesCS2B03G0137300.1.CDS"/>
    <property type="gene ID" value="TraesCS2B03G0137300"/>
</dbReference>
<dbReference type="InterPro" id="IPR008949">
    <property type="entry name" value="Isoprenoid_synthase_dom_sf"/>
</dbReference>
<dbReference type="Proteomes" id="UP000019116">
    <property type="component" value="Chromosome 2B"/>
</dbReference>
<dbReference type="STRING" id="4565.A0A3B6BYH4"/>
<dbReference type="OMA" id="WYIDAYK"/>
<dbReference type="AlphaFoldDB" id="A0A3B6BYH4"/>
<organism evidence="2">
    <name type="scientific">Triticum aestivum</name>
    <name type="common">Wheat</name>
    <dbReference type="NCBI Taxonomy" id="4565"/>
    <lineage>
        <taxon>Eukaryota</taxon>
        <taxon>Viridiplantae</taxon>
        <taxon>Streptophyta</taxon>
        <taxon>Embryophyta</taxon>
        <taxon>Tracheophyta</taxon>
        <taxon>Spermatophyta</taxon>
        <taxon>Magnoliopsida</taxon>
        <taxon>Liliopsida</taxon>
        <taxon>Poales</taxon>
        <taxon>Poaceae</taxon>
        <taxon>BOP clade</taxon>
        <taxon>Pooideae</taxon>
        <taxon>Triticodae</taxon>
        <taxon>Triticeae</taxon>
        <taxon>Triticinae</taxon>
        <taxon>Triticum</taxon>
    </lineage>
</organism>
<dbReference type="InterPro" id="IPR001906">
    <property type="entry name" value="Terpene_synth_N"/>
</dbReference>
<reference evidence="2" key="2">
    <citation type="submission" date="2018-10" db="UniProtKB">
        <authorList>
            <consortium name="EnsemblPlants"/>
        </authorList>
    </citation>
    <scope>IDENTIFICATION</scope>
</reference>
<proteinExistence type="predicted"/>
<dbReference type="InterPro" id="IPR050148">
    <property type="entry name" value="Terpene_synthase-like"/>
</dbReference>
<sequence>MKLVDAIQRLGIAHLFEIQIGTALCDIHENELNISSLREVALRFCHLREHVLWVSPDVFNKFRGEDGTFNEDIKNDPKGILCLYNAAYMLTHGGPELEGAISLARHHLESLAPSLGSPLAEQVKHALHVPLPRTYRRLDALCYILEYEQEEGPNPILLELAKLEFNLLQAVHLKELKAISEYFH</sequence>
<dbReference type="GO" id="GO:0016114">
    <property type="term" value="P:terpenoid biosynthetic process"/>
    <property type="evidence" value="ECO:0007669"/>
    <property type="project" value="InterPro"/>
</dbReference>
<dbReference type="Gramene" id="TraesCS2B02G064700.1">
    <property type="protein sequence ID" value="TraesCS2B02G064700.1"/>
    <property type="gene ID" value="TraesCS2B02G064700"/>
</dbReference>
<protein>
    <recommendedName>
        <fullName evidence="1">Terpene synthase N-terminal domain-containing protein</fullName>
    </recommendedName>
</protein>
<evidence type="ECO:0000313" key="3">
    <source>
        <dbReference type="Proteomes" id="UP000019116"/>
    </source>
</evidence>
<keyword evidence="3" id="KW-1185">Reference proteome</keyword>
<dbReference type="Pfam" id="PF01397">
    <property type="entry name" value="Terpene_synth"/>
    <property type="match status" value="1"/>
</dbReference>
<accession>A0A3B6BYH4</accession>
<dbReference type="Gramene" id="TraesARI2B03G00848000.1">
    <property type="protein sequence ID" value="TraesARI2B03G00848000.1"/>
    <property type="gene ID" value="TraesARI2B03G00848000"/>
</dbReference>
<dbReference type="InterPro" id="IPR008930">
    <property type="entry name" value="Terpenoid_cyclase/PrenylTrfase"/>
</dbReference>
<name>A0A3B6BYH4_WHEAT</name>
<dbReference type="GO" id="GO:0046246">
    <property type="term" value="P:terpene biosynthetic process"/>
    <property type="evidence" value="ECO:0000318"/>
    <property type="project" value="GO_Central"/>
</dbReference>
<feature type="domain" description="Terpene synthase N-terminal" evidence="1">
    <location>
        <begin position="1"/>
        <end position="127"/>
    </location>
</feature>
<dbReference type="SUPFAM" id="SSF48239">
    <property type="entry name" value="Terpenoid cyclases/Protein prenyltransferases"/>
    <property type="match status" value="1"/>
</dbReference>
<dbReference type="PANTHER" id="PTHR31225">
    <property type="entry name" value="OS04G0344100 PROTEIN-RELATED"/>
    <property type="match status" value="1"/>
</dbReference>
<evidence type="ECO:0000313" key="2">
    <source>
        <dbReference type="EnsemblPlants" id="TraesCS2B02G064700.1"/>
    </source>
</evidence>
<dbReference type="Gramene" id="TraesJUL2B03G00843110.1">
    <property type="protein sequence ID" value="TraesJUL2B03G00843110.1"/>
    <property type="gene ID" value="TraesJUL2B03G00843110"/>
</dbReference>
<dbReference type="OrthoDB" id="1877784at2759"/>
<dbReference type="SUPFAM" id="SSF48576">
    <property type="entry name" value="Terpenoid synthases"/>
    <property type="match status" value="1"/>
</dbReference>
<dbReference type="SMR" id="A0A3B6BYH4"/>
<dbReference type="Gramene" id="TraesJAG2B03G00838350.1">
    <property type="protein sequence ID" value="TraesJAG2B03G00838350.1"/>
    <property type="gene ID" value="TraesJAG2B03G00838350"/>
</dbReference>
<dbReference type="PANTHER" id="PTHR31225:SF194">
    <property type="entry name" value="TERPENE SYNTHASE METAL-BINDING DOMAIN-CONTAINING PROTEIN"/>
    <property type="match status" value="1"/>
</dbReference>
<reference evidence="2" key="1">
    <citation type="submission" date="2018-08" db="EMBL/GenBank/DDBJ databases">
        <authorList>
            <person name="Rossello M."/>
        </authorList>
    </citation>
    <scope>NUCLEOTIDE SEQUENCE [LARGE SCALE GENOMIC DNA]</scope>
    <source>
        <strain evidence="2">cv. Chinese Spring</strain>
    </source>
</reference>
<dbReference type="Gene3D" id="1.10.600.10">
    <property type="entry name" value="Farnesyl Diphosphate Synthase"/>
    <property type="match status" value="1"/>
</dbReference>
<dbReference type="Gene3D" id="1.50.10.130">
    <property type="entry name" value="Terpene synthase, N-terminal domain"/>
    <property type="match status" value="1"/>
</dbReference>
<dbReference type="EnsemblPlants" id="TraesCS2B02G064700.1">
    <property type="protein sequence ID" value="TraesCS2B02G064700.1"/>
    <property type="gene ID" value="TraesCS2B02G064700"/>
</dbReference>
<evidence type="ECO:0000259" key="1">
    <source>
        <dbReference type="Pfam" id="PF01397"/>
    </source>
</evidence>